<feature type="non-terminal residue" evidence="2">
    <location>
        <position position="101"/>
    </location>
</feature>
<dbReference type="EMBL" id="JAHZIK010001257">
    <property type="protein sequence ID" value="MBW7458589.1"/>
    <property type="molecule type" value="Genomic_DNA"/>
</dbReference>
<organism evidence="2 3">
    <name type="scientific">Paenibacillus sepulcri</name>
    <dbReference type="NCBI Taxonomy" id="359917"/>
    <lineage>
        <taxon>Bacteria</taxon>
        <taxon>Bacillati</taxon>
        <taxon>Bacillota</taxon>
        <taxon>Bacilli</taxon>
        <taxon>Bacillales</taxon>
        <taxon>Paenibacillaceae</taxon>
        <taxon>Paenibacillus</taxon>
    </lineage>
</organism>
<keyword evidence="3" id="KW-1185">Reference proteome</keyword>
<dbReference type="PANTHER" id="PTHR36448:SF2">
    <property type="entry name" value="CUPIN TYPE-1 DOMAIN-CONTAINING PROTEIN"/>
    <property type="match status" value="1"/>
</dbReference>
<reference evidence="2 3" key="1">
    <citation type="submission" date="2021-07" db="EMBL/GenBank/DDBJ databases">
        <title>Paenibacillus radiodurans sp. nov., isolated from the southeastern edge of Tengger Desert.</title>
        <authorList>
            <person name="Zhang G."/>
        </authorList>
    </citation>
    <scope>NUCLEOTIDE SEQUENCE [LARGE SCALE GENOMIC DNA]</scope>
    <source>
        <strain evidence="2 3">CCM 7311</strain>
    </source>
</reference>
<comment type="caution">
    <text evidence="2">The sequence shown here is derived from an EMBL/GenBank/DDBJ whole genome shotgun (WGS) entry which is preliminary data.</text>
</comment>
<dbReference type="Pfam" id="PF00190">
    <property type="entry name" value="Cupin_1"/>
    <property type="match status" value="1"/>
</dbReference>
<evidence type="ECO:0000313" key="2">
    <source>
        <dbReference type="EMBL" id="MBW7458589.1"/>
    </source>
</evidence>
<dbReference type="InterPro" id="IPR047121">
    <property type="entry name" value="YjiB-like"/>
</dbReference>
<dbReference type="Proteomes" id="UP001519887">
    <property type="component" value="Unassembled WGS sequence"/>
</dbReference>
<gene>
    <name evidence="2" type="ORF">K0U00_31555</name>
</gene>
<proteinExistence type="predicted"/>
<evidence type="ECO:0000313" key="3">
    <source>
        <dbReference type="Proteomes" id="UP001519887"/>
    </source>
</evidence>
<dbReference type="Gene3D" id="2.60.120.10">
    <property type="entry name" value="Jelly Rolls"/>
    <property type="match status" value="1"/>
</dbReference>
<dbReference type="PANTHER" id="PTHR36448">
    <property type="entry name" value="BLR7373 PROTEIN"/>
    <property type="match status" value="1"/>
</dbReference>
<protein>
    <recommendedName>
        <fullName evidence="1">Cupin type-1 domain-containing protein</fullName>
    </recommendedName>
</protein>
<accession>A0ABS7CCH4</accession>
<feature type="domain" description="Cupin type-1" evidence="1">
    <location>
        <begin position="61"/>
        <end position="101"/>
    </location>
</feature>
<name>A0ABS7CCH4_9BACL</name>
<dbReference type="InterPro" id="IPR006045">
    <property type="entry name" value="Cupin_1"/>
</dbReference>
<dbReference type="InterPro" id="IPR011051">
    <property type="entry name" value="RmlC_Cupin_sf"/>
</dbReference>
<dbReference type="SUPFAM" id="SSF51182">
    <property type="entry name" value="RmlC-like cupins"/>
    <property type="match status" value="1"/>
</dbReference>
<sequence length="101" mass="11265">MKLPEIRTYLFQDDGTIPNNRVLPVVLYPGALKDQAAQTENLFNRHHWLNSWTNGVFPYHHYHSNAHEVLGVIRGSITLQLGGGQGEHVELNAGDVVVLPA</sequence>
<dbReference type="InterPro" id="IPR014710">
    <property type="entry name" value="RmlC-like_jellyroll"/>
</dbReference>
<dbReference type="CDD" id="cd02219">
    <property type="entry name" value="cupin_YjlB-like"/>
    <property type="match status" value="1"/>
</dbReference>
<evidence type="ECO:0000259" key="1">
    <source>
        <dbReference type="Pfam" id="PF00190"/>
    </source>
</evidence>